<accession>A0A9P8QHR6</accession>
<dbReference type="Proteomes" id="UP000827724">
    <property type="component" value="Unassembled WGS sequence"/>
</dbReference>
<gene>
    <name evidence="1" type="ORF">Trco_007048</name>
</gene>
<comment type="caution">
    <text evidence="1">The sequence shown here is derived from an EMBL/GenBank/DDBJ whole genome shotgun (WGS) entry which is preliminary data.</text>
</comment>
<organism evidence="1 2">
    <name type="scientific">Trichoderma cornu-damae</name>
    <dbReference type="NCBI Taxonomy" id="654480"/>
    <lineage>
        <taxon>Eukaryota</taxon>
        <taxon>Fungi</taxon>
        <taxon>Dikarya</taxon>
        <taxon>Ascomycota</taxon>
        <taxon>Pezizomycotina</taxon>
        <taxon>Sordariomycetes</taxon>
        <taxon>Hypocreomycetidae</taxon>
        <taxon>Hypocreales</taxon>
        <taxon>Hypocreaceae</taxon>
        <taxon>Trichoderma</taxon>
    </lineage>
</organism>
<keyword evidence="2" id="KW-1185">Reference proteome</keyword>
<sequence>MSIDSGDNVDHRQNYVTLKDAKIPQGDSALYSAQGENSIATTMLDGRRSRCKEAQESLCQGGLLILAFLVRLY</sequence>
<proteinExistence type="predicted"/>
<evidence type="ECO:0000313" key="1">
    <source>
        <dbReference type="EMBL" id="KAH6605341.1"/>
    </source>
</evidence>
<dbReference type="EMBL" id="JAIWOZ010000005">
    <property type="protein sequence ID" value="KAH6605341.1"/>
    <property type="molecule type" value="Genomic_DNA"/>
</dbReference>
<evidence type="ECO:0000313" key="2">
    <source>
        <dbReference type="Proteomes" id="UP000827724"/>
    </source>
</evidence>
<protein>
    <submittedName>
        <fullName evidence="1">Uncharacterized protein</fullName>
    </submittedName>
</protein>
<reference evidence="1" key="1">
    <citation type="submission" date="2021-08" db="EMBL/GenBank/DDBJ databases">
        <title>Chromosome-Level Trichoderma cornu-damae using Hi-C Data.</title>
        <authorList>
            <person name="Kim C.S."/>
        </authorList>
    </citation>
    <scope>NUCLEOTIDE SEQUENCE</scope>
    <source>
        <strain evidence="1">KA19-0412C</strain>
    </source>
</reference>
<dbReference type="AlphaFoldDB" id="A0A9P8QHR6"/>
<name>A0A9P8QHR6_9HYPO</name>